<feature type="region of interest" description="Disordered" evidence="1">
    <location>
        <begin position="30"/>
        <end position="51"/>
    </location>
</feature>
<evidence type="ECO:0000313" key="2">
    <source>
        <dbReference type="EMBL" id="GAG81424.1"/>
    </source>
</evidence>
<reference evidence="2" key="1">
    <citation type="journal article" date="2014" name="Front. Microbiol.">
        <title>High frequency of phylogenetically diverse reductive dehalogenase-homologous genes in deep subseafloor sedimentary metagenomes.</title>
        <authorList>
            <person name="Kawai M."/>
            <person name="Futagami T."/>
            <person name="Toyoda A."/>
            <person name="Takaki Y."/>
            <person name="Nishi S."/>
            <person name="Hori S."/>
            <person name="Arai W."/>
            <person name="Tsubouchi T."/>
            <person name="Morono Y."/>
            <person name="Uchiyama I."/>
            <person name="Ito T."/>
            <person name="Fujiyama A."/>
            <person name="Inagaki F."/>
            <person name="Takami H."/>
        </authorList>
    </citation>
    <scope>NUCLEOTIDE SEQUENCE</scope>
    <source>
        <strain evidence="2">Expedition CK06-06</strain>
    </source>
</reference>
<dbReference type="EMBL" id="BART01012473">
    <property type="protein sequence ID" value="GAG81424.1"/>
    <property type="molecule type" value="Genomic_DNA"/>
</dbReference>
<dbReference type="AlphaFoldDB" id="X1AHG0"/>
<evidence type="ECO:0000256" key="1">
    <source>
        <dbReference type="SAM" id="MobiDB-lite"/>
    </source>
</evidence>
<organism evidence="2">
    <name type="scientific">marine sediment metagenome</name>
    <dbReference type="NCBI Taxonomy" id="412755"/>
    <lineage>
        <taxon>unclassified sequences</taxon>
        <taxon>metagenomes</taxon>
        <taxon>ecological metagenomes</taxon>
    </lineage>
</organism>
<name>X1AHG0_9ZZZZ</name>
<proteinExistence type="predicted"/>
<protein>
    <submittedName>
        <fullName evidence="2">Uncharacterized protein</fullName>
    </submittedName>
</protein>
<gene>
    <name evidence="2" type="ORF">S01H4_26018</name>
</gene>
<comment type="caution">
    <text evidence="2">The sequence shown here is derived from an EMBL/GenBank/DDBJ whole genome shotgun (WGS) entry which is preliminary data.</text>
</comment>
<feature type="compositionally biased region" description="Polar residues" evidence="1">
    <location>
        <begin position="38"/>
        <end position="51"/>
    </location>
</feature>
<accession>X1AHG0</accession>
<sequence>MLLNSVAAGARQGTGFGVGYQMVTGGVPGGVPEGFNDVTDTTELSNTDSEL</sequence>